<feature type="compositionally biased region" description="Low complexity" evidence="1">
    <location>
        <begin position="274"/>
        <end position="287"/>
    </location>
</feature>
<feature type="region of interest" description="Disordered" evidence="1">
    <location>
        <begin position="208"/>
        <end position="229"/>
    </location>
</feature>
<dbReference type="Proteomes" id="UP000215027">
    <property type="component" value="Chromosome I"/>
</dbReference>
<feature type="compositionally biased region" description="Low complexity" evidence="1">
    <location>
        <begin position="211"/>
        <end position="229"/>
    </location>
</feature>
<keyword evidence="2" id="KW-1133">Transmembrane helix</keyword>
<keyword evidence="2" id="KW-0812">Transmembrane</keyword>
<feature type="signal peptide" evidence="3">
    <location>
        <begin position="1"/>
        <end position="29"/>
    </location>
</feature>
<evidence type="ECO:0000256" key="1">
    <source>
        <dbReference type="SAM" id="MobiDB-lite"/>
    </source>
</evidence>
<dbReference type="AlphaFoldDB" id="A0A160T3V7"/>
<accession>A0A160T3V7</accession>
<evidence type="ECO:0000313" key="6">
    <source>
        <dbReference type="Proteomes" id="UP000215027"/>
    </source>
</evidence>
<keyword evidence="2" id="KW-0472">Membrane</keyword>
<dbReference type="EMBL" id="LN890655">
    <property type="protein sequence ID" value="CUS04019.2"/>
    <property type="molecule type" value="Genomic_DNA"/>
</dbReference>
<feature type="region of interest" description="Disordered" evidence="1">
    <location>
        <begin position="262"/>
        <end position="292"/>
    </location>
</feature>
<sequence>MRHFTELLTRLTIVLFFLFSLAATSGVAAQTTAGQLTTLAVELWPDYDRPAVLVLLTAELPAGTALPATVTIPLPGEADVNAVARFDDTGAMLSDVDYTTSAGQLTLTTPANRFRVEYYAPYEVAEEAYSFTFDWTADLDVAQMTVVVQQPLAATDMTITPTPTGTADRGDGLIYHTLAARPVGAGEPVTVRVAYTVEAPVLSAPSQALPAATGAATTTGEDTATGGATTATTGGFNPLWLLAIAGALGLLVVAWYLGQRQGRASRARKPQPTRPAKSKPAATAPKSTGDKAAGRFCHQCGQPALPEDVYCRNCGTQLKG</sequence>
<gene>
    <name evidence="5" type="ORF">CFX0092_A2141</name>
</gene>
<organism evidence="5 6">
    <name type="scientific">Candidatus Promineifilum breve</name>
    <dbReference type="NCBI Taxonomy" id="1806508"/>
    <lineage>
        <taxon>Bacteria</taxon>
        <taxon>Bacillati</taxon>
        <taxon>Chloroflexota</taxon>
        <taxon>Ardenticatenia</taxon>
        <taxon>Candidatus Promineifilales</taxon>
        <taxon>Candidatus Promineifilaceae</taxon>
        <taxon>Candidatus Promineifilum</taxon>
    </lineage>
</organism>
<feature type="chain" id="PRO_5008240569" description="Zinc-ribbon domain-containing protein" evidence="3">
    <location>
        <begin position="30"/>
        <end position="320"/>
    </location>
</feature>
<evidence type="ECO:0000256" key="2">
    <source>
        <dbReference type="SAM" id="Phobius"/>
    </source>
</evidence>
<proteinExistence type="predicted"/>
<dbReference type="RefSeq" id="WP_095043424.1">
    <property type="nucleotide sequence ID" value="NZ_LN890655.1"/>
</dbReference>
<protein>
    <recommendedName>
        <fullName evidence="4">Zinc-ribbon domain-containing protein</fullName>
    </recommendedName>
</protein>
<evidence type="ECO:0000256" key="3">
    <source>
        <dbReference type="SAM" id="SignalP"/>
    </source>
</evidence>
<keyword evidence="3" id="KW-0732">Signal</keyword>
<dbReference type="KEGG" id="pbf:CFX0092_A2141"/>
<name>A0A160T3V7_9CHLR</name>
<reference evidence="5" key="1">
    <citation type="submission" date="2016-01" db="EMBL/GenBank/DDBJ databases">
        <authorList>
            <person name="Mcilroy J.S."/>
            <person name="Karst M S."/>
            <person name="Albertsen M."/>
        </authorList>
    </citation>
    <scope>NUCLEOTIDE SEQUENCE</scope>
    <source>
        <strain evidence="5">Cfx-K</strain>
    </source>
</reference>
<dbReference type="InterPro" id="IPR026870">
    <property type="entry name" value="Zinc_ribbon_dom"/>
</dbReference>
<evidence type="ECO:0000313" key="5">
    <source>
        <dbReference type="EMBL" id="CUS04019.2"/>
    </source>
</evidence>
<evidence type="ECO:0000259" key="4">
    <source>
        <dbReference type="Pfam" id="PF13240"/>
    </source>
</evidence>
<feature type="transmembrane region" description="Helical" evidence="2">
    <location>
        <begin position="239"/>
        <end position="258"/>
    </location>
</feature>
<dbReference type="Pfam" id="PF13240">
    <property type="entry name" value="Zn_Ribbon_1"/>
    <property type="match status" value="1"/>
</dbReference>
<feature type="domain" description="Zinc-ribbon" evidence="4">
    <location>
        <begin position="296"/>
        <end position="318"/>
    </location>
</feature>
<keyword evidence="6" id="KW-1185">Reference proteome</keyword>